<dbReference type="PIRSF" id="PIRSF000915">
    <property type="entry name" value="PGP-type_phosphatase"/>
    <property type="match status" value="1"/>
</dbReference>
<feature type="binding site" evidence="4">
    <location>
        <position position="214"/>
    </location>
    <ligand>
        <name>Mg(2+)</name>
        <dbReference type="ChEBI" id="CHEBI:18420"/>
    </ligand>
</feature>
<dbReference type="PANTHER" id="PTHR19288:SF46">
    <property type="entry name" value="HALOACID DEHALOGENASE-LIKE HYDROLASE DOMAIN-CONTAINING PROTEIN 2"/>
    <property type="match status" value="1"/>
</dbReference>
<feature type="binding site" evidence="3">
    <location>
        <position position="189"/>
    </location>
    <ligand>
        <name>substrate</name>
    </ligand>
</feature>
<evidence type="ECO:0008006" key="7">
    <source>
        <dbReference type="Google" id="ProtNLM"/>
    </source>
</evidence>
<dbReference type="RefSeq" id="WP_023051443.1">
    <property type="nucleotide sequence ID" value="NZ_CP173063.2"/>
</dbReference>
<dbReference type="GO" id="GO:0016791">
    <property type="term" value="F:phosphatase activity"/>
    <property type="evidence" value="ECO:0007669"/>
    <property type="project" value="TreeGrafter"/>
</dbReference>
<feature type="active site" description="Proton donor" evidence="2">
    <location>
        <position position="12"/>
    </location>
</feature>
<dbReference type="GO" id="GO:0046872">
    <property type="term" value="F:metal ion binding"/>
    <property type="evidence" value="ECO:0007669"/>
    <property type="project" value="UniProtKB-KW"/>
</dbReference>
<dbReference type="STRING" id="1319815.HMPREF0202_01909"/>
<dbReference type="eggNOG" id="COG0647">
    <property type="taxonomic scope" value="Bacteria"/>
</dbReference>
<evidence type="ECO:0000256" key="3">
    <source>
        <dbReference type="PIRSR" id="PIRSR000915-2"/>
    </source>
</evidence>
<organism evidence="5 6">
    <name type="scientific">Cetobacterium somerae ATCC BAA-474</name>
    <dbReference type="NCBI Taxonomy" id="1319815"/>
    <lineage>
        <taxon>Bacteria</taxon>
        <taxon>Fusobacteriati</taxon>
        <taxon>Fusobacteriota</taxon>
        <taxon>Fusobacteriia</taxon>
        <taxon>Fusobacteriales</taxon>
        <taxon>Fusobacteriaceae</taxon>
        <taxon>Cetobacterium</taxon>
    </lineage>
</organism>
<dbReference type="SUPFAM" id="SSF56784">
    <property type="entry name" value="HAD-like"/>
    <property type="match status" value="1"/>
</dbReference>
<proteinExistence type="inferred from homology"/>
<dbReference type="InterPro" id="IPR006357">
    <property type="entry name" value="HAD-SF_hydro_IIA"/>
</dbReference>
<dbReference type="InterPro" id="IPR023214">
    <property type="entry name" value="HAD_sf"/>
</dbReference>
<dbReference type="EMBL" id="AXZF01000075">
    <property type="protein sequence ID" value="ERT68199.1"/>
    <property type="molecule type" value="Genomic_DNA"/>
</dbReference>
<dbReference type="Pfam" id="PF13344">
    <property type="entry name" value="Hydrolase_6"/>
    <property type="match status" value="1"/>
</dbReference>
<dbReference type="Gene3D" id="3.40.50.1000">
    <property type="entry name" value="HAD superfamily/HAD-like"/>
    <property type="match status" value="2"/>
</dbReference>
<feature type="active site" description="Nucleophile" evidence="2">
    <location>
        <position position="10"/>
    </location>
</feature>
<keyword evidence="4" id="KW-0479">Metal-binding</keyword>
<dbReference type="NCBIfam" id="TIGR01460">
    <property type="entry name" value="HAD-SF-IIA"/>
    <property type="match status" value="1"/>
</dbReference>
<keyword evidence="6" id="KW-1185">Reference proteome</keyword>
<dbReference type="AlphaFoldDB" id="U7VAR0"/>
<evidence type="ECO:0000313" key="6">
    <source>
        <dbReference type="Proteomes" id="UP000017081"/>
    </source>
</evidence>
<evidence type="ECO:0000256" key="2">
    <source>
        <dbReference type="PIRSR" id="PIRSR000915-1"/>
    </source>
</evidence>
<dbReference type="PANTHER" id="PTHR19288">
    <property type="entry name" value="4-NITROPHENYLPHOSPHATASE-RELATED"/>
    <property type="match status" value="1"/>
</dbReference>
<dbReference type="Proteomes" id="UP000017081">
    <property type="component" value="Unassembled WGS sequence"/>
</dbReference>
<keyword evidence="4" id="KW-0460">Magnesium</keyword>
<accession>U7VAR0</accession>
<dbReference type="GO" id="GO:0005737">
    <property type="term" value="C:cytoplasm"/>
    <property type="evidence" value="ECO:0007669"/>
    <property type="project" value="TreeGrafter"/>
</dbReference>
<comment type="cofactor">
    <cofactor evidence="4">
        <name>Mg(2+)</name>
        <dbReference type="ChEBI" id="CHEBI:18420"/>
    </cofactor>
    <text evidence="4">Divalent metal ions. Mg(2+) is the most effective.</text>
</comment>
<comment type="caution">
    <text evidence="5">The sequence shown here is derived from an EMBL/GenBank/DDBJ whole genome shotgun (WGS) entry which is preliminary data.</text>
</comment>
<feature type="binding site" evidence="4">
    <location>
        <position position="10"/>
    </location>
    <ligand>
        <name>Mg(2+)</name>
        <dbReference type="ChEBI" id="CHEBI:18420"/>
    </ligand>
</feature>
<sequence>MKQYKGYLFDIDGTILLGNTLIPGAKEKIEELRMNGKKISFFTNNSSKNPKKYVEKFKEFGIESELDEIITAGMVLLSHIEKNYSDQKVYIIGTEEYKDLYRNKGIQVVNEVSDFNNHNIDILIIALDTELDFKKIETACQLLKKDIKYFAANEDLVYPIENKVYLPDCKAICNMIEVCTGKQPTYFGKPNFIMLEYALEKLGLDKKDIVIVGDRLYTDIACGNINNCDTILVLSGEGTGKEINTIYKPNYILESISYL</sequence>
<dbReference type="InterPro" id="IPR036412">
    <property type="entry name" value="HAD-like_sf"/>
</dbReference>
<dbReference type="PATRIC" id="fig|1319815.3.peg.1843"/>
<reference evidence="5 6" key="1">
    <citation type="submission" date="2013-08" db="EMBL/GenBank/DDBJ databases">
        <authorList>
            <person name="Weinstock G."/>
            <person name="Sodergren E."/>
            <person name="Wylie T."/>
            <person name="Fulton L."/>
            <person name="Fulton R."/>
            <person name="Fronick C."/>
            <person name="O'Laughlin M."/>
            <person name="Godfrey J."/>
            <person name="Miner T."/>
            <person name="Herter B."/>
            <person name="Appelbaum E."/>
            <person name="Cordes M."/>
            <person name="Lek S."/>
            <person name="Wollam A."/>
            <person name="Pepin K.H."/>
            <person name="Palsikar V.B."/>
            <person name="Mitreva M."/>
            <person name="Wilson R.K."/>
        </authorList>
    </citation>
    <scope>NUCLEOTIDE SEQUENCE [LARGE SCALE GENOMIC DNA]</scope>
    <source>
        <strain evidence="5 6">ATCC BAA-474</strain>
    </source>
</reference>
<dbReference type="HOGENOM" id="CLU_043473_1_2_0"/>
<gene>
    <name evidence="5" type="ORF">HMPREF0202_01909</name>
</gene>
<feature type="binding site" evidence="4">
    <location>
        <position position="12"/>
    </location>
    <ligand>
        <name>Mg(2+)</name>
        <dbReference type="ChEBI" id="CHEBI:18420"/>
    </ligand>
</feature>
<name>U7VAR0_9FUSO</name>
<evidence type="ECO:0000256" key="4">
    <source>
        <dbReference type="PIRSR" id="PIRSR000915-3"/>
    </source>
</evidence>
<dbReference type="Pfam" id="PF13242">
    <property type="entry name" value="Hydrolase_like"/>
    <property type="match status" value="1"/>
</dbReference>
<evidence type="ECO:0000313" key="5">
    <source>
        <dbReference type="EMBL" id="ERT68199.1"/>
    </source>
</evidence>
<protein>
    <recommendedName>
        <fullName evidence="7">HAD hydrolase, family IIA</fullName>
    </recommendedName>
</protein>
<comment type="similarity">
    <text evidence="1">Belongs to the HAD-like hydrolase superfamily.</text>
</comment>
<evidence type="ECO:0000256" key="1">
    <source>
        <dbReference type="PIRNR" id="PIRNR000915"/>
    </source>
</evidence>